<dbReference type="InterPro" id="IPR058008">
    <property type="entry name" value="Gp26_C"/>
</dbReference>
<reference evidence="2 3" key="1">
    <citation type="journal article" date="2021" name="Int. J. Syst. Evol. Microbiol.">
        <title>&lt;i&gt;Pectobacterium quasiaquaticum&lt;/i&gt; sp. nov., isolated from waterways.</title>
        <authorList>
            <person name="Ben Moussa H."/>
            <person name="Pedron J."/>
            <person name="Bertrand C."/>
            <person name="Hecquet A."/>
            <person name="Barny M.A."/>
        </authorList>
    </citation>
    <scope>NUCLEOTIDE SEQUENCE [LARGE SCALE GENOMIC DNA]</scope>
    <source>
        <strain evidence="2 3">A477-S1-J17</strain>
    </source>
</reference>
<dbReference type="Pfam" id="PF25670">
    <property type="entry name" value="Phage_tail_C_2"/>
    <property type="match status" value="1"/>
</dbReference>
<name>A0A9Q2IFJ5_9GAMM</name>
<dbReference type="RefSeq" id="WP_193400542.1">
    <property type="nucleotide sequence ID" value="NZ_CP065177.1"/>
</dbReference>
<proteinExistence type="predicted"/>
<gene>
    <name evidence="2" type="ORF">IG609_009115</name>
</gene>
<sequence length="579" mass="61705">MSDIITPEDLPPINELDEFTANIPELQIDTDVLAGTGGPANFQAQALANRTKYLKRILDAVSLELNGINQAVATAQQVADASMKKAANGADIADAAQFRNNVGLKNAATHDVQTSAFDATSGSILINGAWGWGGSGQLSNINSDSNLLTYLRGANTPSSILRLQYNSAYAKQNSASVYARVNDMWSLISVGPHSSSGNAANGVRMSAGTASGSQTVVYELWTNQNLTPATLDTDQTISGVKLFTKNVAVQGDYPGIGFVSTRVASGTLGRTVRFEHDGVSAKPYLVRSNGVNATGQIVVGIPMDASGDVLTTSSAQAITGTKTFRGERPVQLVANSIGTPVYIPFYDSDGLTRKAWIGRGSSNDSFQVNNDVTSANLQLMPNGDVVLNPQSGSIVRVGANRILAQGLNAVADSGGFWKTASPVINIYSDGSFTTTDEAVGVDVKRLSEGVYKITGCQGMHPNAAWNGIDGGVSNPKCRNDKALLWNNYEVDEDGSITVYTFHRVHPDAMPFAQNRLTLDKKPFDAEKGHTPEMEWPDQSPIDVPKGLFIQVRVNMPERIEPKPFVSHSNVYCNSVSPAK</sequence>
<evidence type="ECO:0000259" key="1">
    <source>
        <dbReference type="Pfam" id="PF25670"/>
    </source>
</evidence>
<evidence type="ECO:0000313" key="2">
    <source>
        <dbReference type="EMBL" id="URG50636.1"/>
    </source>
</evidence>
<dbReference type="KEGG" id="pqu:IG609_009115"/>
<protein>
    <recommendedName>
        <fullName evidence="1">Phage tail protein C-terminal domain-containing protein</fullName>
    </recommendedName>
</protein>
<dbReference type="AlphaFoldDB" id="A0A9Q2IFJ5"/>
<dbReference type="Proteomes" id="UP000806577">
    <property type="component" value="Chromosome"/>
</dbReference>
<accession>A0A9Q2IFJ5</accession>
<organism evidence="2 3">
    <name type="scientific">Pectobacterium quasiaquaticum</name>
    <dbReference type="NCBI Taxonomy" id="2774015"/>
    <lineage>
        <taxon>Bacteria</taxon>
        <taxon>Pseudomonadati</taxon>
        <taxon>Pseudomonadota</taxon>
        <taxon>Gammaproteobacteria</taxon>
        <taxon>Enterobacterales</taxon>
        <taxon>Pectobacteriaceae</taxon>
        <taxon>Pectobacterium</taxon>
    </lineage>
</organism>
<feature type="domain" description="Phage tail protein C-terminal" evidence="1">
    <location>
        <begin position="408"/>
        <end position="557"/>
    </location>
</feature>
<keyword evidence="3" id="KW-1185">Reference proteome</keyword>
<evidence type="ECO:0000313" key="3">
    <source>
        <dbReference type="Proteomes" id="UP000806577"/>
    </source>
</evidence>
<dbReference type="EMBL" id="CP065177">
    <property type="protein sequence ID" value="URG50636.1"/>
    <property type="molecule type" value="Genomic_DNA"/>
</dbReference>